<evidence type="ECO:0000313" key="2">
    <source>
        <dbReference type="EMBL" id="GAU19016.1"/>
    </source>
</evidence>
<organism evidence="2 3">
    <name type="scientific">Trifolium subterraneum</name>
    <name type="common">Subterranean clover</name>
    <dbReference type="NCBI Taxonomy" id="3900"/>
    <lineage>
        <taxon>Eukaryota</taxon>
        <taxon>Viridiplantae</taxon>
        <taxon>Streptophyta</taxon>
        <taxon>Embryophyta</taxon>
        <taxon>Tracheophyta</taxon>
        <taxon>Spermatophyta</taxon>
        <taxon>Magnoliopsida</taxon>
        <taxon>eudicotyledons</taxon>
        <taxon>Gunneridae</taxon>
        <taxon>Pentapetalae</taxon>
        <taxon>rosids</taxon>
        <taxon>fabids</taxon>
        <taxon>Fabales</taxon>
        <taxon>Fabaceae</taxon>
        <taxon>Papilionoideae</taxon>
        <taxon>50 kb inversion clade</taxon>
        <taxon>NPAAA clade</taxon>
        <taxon>Hologalegina</taxon>
        <taxon>IRL clade</taxon>
        <taxon>Trifolieae</taxon>
        <taxon>Trifolium</taxon>
    </lineage>
</organism>
<keyword evidence="3" id="KW-1185">Reference proteome</keyword>
<dbReference type="Proteomes" id="UP000242715">
    <property type="component" value="Unassembled WGS sequence"/>
</dbReference>
<dbReference type="InterPro" id="IPR057136">
    <property type="entry name" value="At2g35280_TPR_dom"/>
</dbReference>
<evidence type="ECO:0000259" key="1">
    <source>
        <dbReference type="Pfam" id="PF23310"/>
    </source>
</evidence>
<dbReference type="PANTHER" id="PTHR33784">
    <property type="entry name" value="OS05G0482100 PROTEIN"/>
    <property type="match status" value="1"/>
</dbReference>
<dbReference type="OrthoDB" id="1865546at2759"/>
<feature type="domain" description="At2g35280-like TPR" evidence="1">
    <location>
        <begin position="69"/>
        <end position="171"/>
    </location>
</feature>
<dbReference type="AlphaFoldDB" id="A0A2Z6LQR9"/>
<dbReference type="EMBL" id="DF973192">
    <property type="protein sequence ID" value="GAU19016.1"/>
    <property type="molecule type" value="Genomic_DNA"/>
</dbReference>
<accession>A0A2Z6LQR9</accession>
<sequence>MASRIISKRGSSKRHTSIQSLPRDMLLEVIVSVASPSYLDLHNIKMCCKDFLQISEQKYVLQNVSFDNFPLIQWFPNEKALKLLKRCEECENIEVLFREGFRKYFEYPNGNIGGFERLKVAAQRGHKEAMYVYGMLLLCSENQESRKQGVEHMRSLRMSKCITSSRKKVQYLANFLWKNNGMLMRNQTPICKSKETCKGWRVKKGRWLLLEDEDDDVELCENCRWDYELDFFYRLFNIH</sequence>
<dbReference type="Pfam" id="PF23310">
    <property type="entry name" value="TPR_27"/>
    <property type="match status" value="1"/>
</dbReference>
<dbReference type="PANTHER" id="PTHR33784:SF10">
    <property type="entry name" value="F-BOX PROTEIN"/>
    <property type="match status" value="1"/>
</dbReference>
<protein>
    <recommendedName>
        <fullName evidence="1">At2g35280-like TPR domain-containing protein</fullName>
    </recommendedName>
</protein>
<reference evidence="3" key="1">
    <citation type="journal article" date="2017" name="Front. Plant Sci.">
        <title>Climate Clever Clovers: New Paradigm to Reduce the Environmental Footprint of Ruminants by Breeding Low Methanogenic Forages Utilizing Haplotype Variation.</title>
        <authorList>
            <person name="Kaur P."/>
            <person name="Appels R."/>
            <person name="Bayer P.E."/>
            <person name="Keeble-Gagnere G."/>
            <person name="Wang J."/>
            <person name="Hirakawa H."/>
            <person name="Shirasawa K."/>
            <person name="Vercoe P."/>
            <person name="Stefanova K."/>
            <person name="Durmic Z."/>
            <person name="Nichols P."/>
            <person name="Revell C."/>
            <person name="Isobe S.N."/>
            <person name="Edwards D."/>
            <person name="Erskine W."/>
        </authorList>
    </citation>
    <scope>NUCLEOTIDE SEQUENCE [LARGE SCALE GENOMIC DNA]</scope>
    <source>
        <strain evidence="3">cv. Daliak</strain>
    </source>
</reference>
<name>A0A2Z6LQR9_TRISU</name>
<evidence type="ECO:0000313" key="3">
    <source>
        <dbReference type="Proteomes" id="UP000242715"/>
    </source>
</evidence>
<gene>
    <name evidence="2" type="ORF">TSUD_193540</name>
</gene>
<dbReference type="InterPro" id="IPR040338">
    <property type="entry name" value="At1g67623-like"/>
</dbReference>
<proteinExistence type="predicted"/>